<dbReference type="Gene3D" id="1.25.40.10">
    <property type="entry name" value="Tetratricopeptide repeat domain"/>
    <property type="match status" value="2"/>
</dbReference>
<dbReference type="Gene3D" id="1.10.10.10">
    <property type="entry name" value="Winged helix-like DNA-binding domain superfamily/Winged helix DNA-binding domain"/>
    <property type="match status" value="1"/>
</dbReference>
<dbReference type="GO" id="GO:0003677">
    <property type="term" value="F:DNA binding"/>
    <property type="evidence" value="ECO:0007669"/>
    <property type="project" value="UniProtKB-UniRule"/>
</dbReference>
<accession>A0A9X2IWG2</accession>
<dbReference type="PANTHER" id="PTHR47691:SF3">
    <property type="entry name" value="HTH-TYPE TRANSCRIPTIONAL REGULATOR RV0890C-RELATED"/>
    <property type="match status" value="1"/>
</dbReference>
<dbReference type="InterPro" id="IPR058852">
    <property type="entry name" value="HTH_77"/>
</dbReference>
<name>A0A9X2IWG2_9NOCA</name>
<dbReference type="GO" id="GO:0006355">
    <property type="term" value="P:regulation of DNA-templated transcription"/>
    <property type="evidence" value="ECO:0007669"/>
    <property type="project" value="InterPro"/>
</dbReference>
<dbReference type="AlphaFoldDB" id="A0A9X2IWG2"/>
<dbReference type="InterPro" id="IPR001867">
    <property type="entry name" value="OmpR/PhoB-type_DNA-bd"/>
</dbReference>
<dbReference type="InterPro" id="IPR036388">
    <property type="entry name" value="WH-like_DNA-bd_sf"/>
</dbReference>
<evidence type="ECO:0000313" key="6">
    <source>
        <dbReference type="Proteomes" id="UP001139157"/>
    </source>
</evidence>
<dbReference type="PROSITE" id="PS51755">
    <property type="entry name" value="OMPR_PHOB"/>
    <property type="match status" value="1"/>
</dbReference>
<sequence>MPPDHSGFPSAATAAARSAAEPVLVGLLGEIAVRRGGGLVPLPGTRARSLVAALAAHPGRSRSAQSLIEDVWGEQPPRAPMNALHTQVSRLRSVLPDGILEIGPAGYRLALGEDDVDLTRARRLERRARELHAAGDHSECLALVATVRALWRGEPAADLPPGPIADELTALAATRWHALDELELAAREAAGELSGAVAVARRIAAAAPLDEPAHATLMRLLAADGRGNEALEIFAGLRGRLAAELGTDPGPTLVALNTAILRGDSIAPVRAPAPGQRVATAQHAAAPPIPEPAASAIGLRAAPNPLLGRDADLAALEELVRTSRVTTVLGPGGTGKTRVANELGARVSRELPVVLVELASVRADRDSAPAEIEGAISATLGMSEISRDPTALRGGQKIDARRRLRDALSARPMLLILDNCEHLIDGAAAVVADLVGACDRLSVLTTSRAPLAITAEAVYPLPPLAIDAHGSPATELFAARARAVRPSVRLQPDTVARLCRTLDGLPLAIELAAARARTMSVEDIESRLEHRFALLRSGDRTSPERHRTMHAVIEWSWNLLDEPQQIALRRLCRFPAGFTLAAAEVVAGGVDVVDVAGAVEGLVSQSLLSVIEDEDGGTRYRMLETVREFGEEQLVAAGESGAVMHRMTDWARRFVIEVGELHHAGEQVRAVLALGEEQDNLTAVLRYALEHRDAATVYIVFPVLGMLWIVRGAHMDLMSWGCRVLRIPPPPTAPDRFTADLQVFAHMLIAAQTTVADFDLREIAVLRFRARRVLRSGVPLSPMARFIGEVLCVRPSPIALWRTLTAGARSRDREVRWSALLSRANMAENSSDITGSMRDSLRALDECDPADVWGRAMLTQHLGQLAAQTARYRESVGYYRQAVAGLQLLRAYDESVELRSFLAFSLVGVGEFEQARRELEIAAGLVDGAGGPDDPVARPNHRLAAVRAGWGELALARGEVTVGLRRLRQSLELYGWPQPLSGPGPGDIIRAAAVLDAHVLHDRVEDVPALPRQLVDATLERLAQFMDIPQVGSVAVAIGSYLLSVDRSPDIARELLVLAGKAIAREDTPSMQLRRHLELHGSVANDAAVEQVRRQVARIGRRTVAKRIMTLLNEIADQWDE</sequence>
<feature type="DNA-binding region" description="OmpR/PhoB-type" evidence="3">
    <location>
        <begin position="14"/>
        <end position="111"/>
    </location>
</feature>
<dbReference type="Pfam" id="PF13401">
    <property type="entry name" value="AAA_22"/>
    <property type="match status" value="1"/>
</dbReference>
<dbReference type="InterPro" id="IPR027417">
    <property type="entry name" value="P-loop_NTPase"/>
</dbReference>
<feature type="domain" description="OmpR/PhoB-type" evidence="4">
    <location>
        <begin position="14"/>
        <end position="111"/>
    </location>
</feature>
<dbReference type="InterPro" id="IPR016032">
    <property type="entry name" value="Sig_transdc_resp-reg_C-effctor"/>
</dbReference>
<keyword evidence="2 3" id="KW-0238">DNA-binding</keyword>
<dbReference type="Pfam" id="PF00486">
    <property type="entry name" value="Trans_reg_C"/>
    <property type="match status" value="1"/>
</dbReference>
<dbReference type="SUPFAM" id="SSF46894">
    <property type="entry name" value="C-terminal effector domain of the bipartite response regulators"/>
    <property type="match status" value="1"/>
</dbReference>
<evidence type="ECO:0000256" key="1">
    <source>
        <dbReference type="ARBA" id="ARBA00005820"/>
    </source>
</evidence>
<dbReference type="EMBL" id="JAMRXG010000006">
    <property type="protein sequence ID" value="MCM6774907.1"/>
    <property type="molecule type" value="Genomic_DNA"/>
</dbReference>
<dbReference type="SMART" id="SM01043">
    <property type="entry name" value="BTAD"/>
    <property type="match status" value="1"/>
</dbReference>
<keyword evidence="6" id="KW-1185">Reference proteome</keyword>
<dbReference type="Proteomes" id="UP001139157">
    <property type="component" value="Unassembled WGS sequence"/>
</dbReference>
<dbReference type="PANTHER" id="PTHR47691">
    <property type="entry name" value="REGULATOR-RELATED"/>
    <property type="match status" value="1"/>
</dbReference>
<comment type="similarity">
    <text evidence="1">Belongs to the AfsR/DnrI/RedD regulatory family.</text>
</comment>
<proteinExistence type="inferred from homology"/>
<gene>
    <name evidence="5" type="ORF">NDR86_15640</name>
</gene>
<dbReference type="GO" id="GO:0000160">
    <property type="term" value="P:phosphorelay signal transduction system"/>
    <property type="evidence" value="ECO:0007669"/>
    <property type="project" value="InterPro"/>
</dbReference>
<dbReference type="Pfam" id="PF03704">
    <property type="entry name" value="BTAD"/>
    <property type="match status" value="1"/>
</dbReference>
<dbReference type="SUPFAM" id="SSF52540">
    <property type="entry name" value="P-loop containing nucleoside triphosphate hydrolases"/>
    <property type="match status" value="1"/>
</dbReference>
<comment type="caution">
    <text evidence="5">The sequence shown here is derived from an EMBL/GenBank/DDBJ whole genome shotgun (WGS) entry which is preliminary data.</text>
</comment>
<evidence type="ECO:0000259" key="4">
    <source>
        <dbReference type="PROSITE" id="PS51755"/>
    </source>
</evidence>
<organism evidence="5 6">
    <name type="scientific">Nocardia pulmonis</name>
    <dbReference type="NCBI Taxonomy" id="2951408"/>
    <lineage>
        <taxon>Bacteria</taxon>
        <taxon>Bacillati</taxon>
        <taxon>Actinomycetota</taxon>
        <taxon>Actinomycetes</taxon>
        <taxon>Mycobacteriales</taxon>
        <taxon>Nocardiaceae</taxon>
        <taxon>Nocardia</taxon>
    </lineage>
</organism>
<dbReference type="InterPro" id="IPR005158">
    <property type="entry name" value="BTAD"/>
</dbReference>
<dbReference type="InterPro" id="IPR011990">
    <property type="entry name" value="TPR-like_helical_dom_sf"/>
</dbReference>
<reference evidence="5" key="1">
    <citation type="submission" date="2022-06" db="EMBL/GenBank/DDBJ databases">
        <title>Novel species in genus nocardia.</title>
        <authorList>
            <person name="Li F."/>
        </authorList>
    </citation>
    <scope>NUCLEOTIDE SEQUENCE</scope>
    <source>
        <strain evidence="5">CDC141</strain>
    </source>
</reference>
<dbReference type="Pfam" id="PF25872">
    <property type="entry name" value="HTH_77"/>
    <property type="match status" value="1"/>
</dbReference>
<dbReference type="SMART" id="SM00862">
    <property type="entry name" value="Trans_reg_C"/>
    <property type="match status" value="1"/>
</dbReference>
<evidence type="ECO:0000256" key="2">
    <source>
        <dbReference type="ARBA" id="ARBA00023125"/>
    </source>
</evidence>
<evidence type="ECO:0000313" key="5">
    <source>
        <dbReference type="EMBL" id="MCM6774907.1"/>
    </source>
</evidence>
<evidence type="ECO:0000256" key="3">
    <source>
        <dbReference type="PROSITE-ProRule" id="PRU01091"/>
    </source>
</evidence>
<protein>
    <submittedName>
        <fullName evidence="5">Winged helix-turn-helix domain-containing protein</fullName>
    </submittedName>
</protein>
<dbReference type="InterPro" id="IPR049945">
    <property type="entry name" value="AAA_22"/>
</dbReference>
<dbReference type="SUPFAM" id="SSF48452">
    <property type="entry name" value="TPR-like"/>
    <property type="match status" value="2"/>
</dbReference>
<dbReference type="Gene3D" id="3.40.50.300">
    <property type="entry name" value="P-loop containing nucleotide triphosphate hydrolases"/>
    <property type="match status" value="1"/>
</dbReference>
<dbReference type="RefSeq" id="WP_251912816.1">
    <property type="nucleotide sequence ID" value="NZ_JAMRXG010000006.1"/>
</dbReference>